<comment type="caution">
    <text evidence="2">The sequence shown here is derived from an EMBL/GenBank/DDBJ whole genome shotgun (WGS) entry which is preliminary data.</text>
</comment>
<accession>A0AAW1NUU0</accession>
<reference evidence="2 3" key="1">
    <citation type="journal article" date="2024" name="Nat. Commun.">
        <title>Phylogenomics reveals the evolutionary origins of lichenization in chlorophyte algae.</title>
        <authorList>
            <person name="Puginier C."/>
            <person name="Libourel C."/>
            <person name="Otte J."/>
            <person name="Skaloud P."/>
            <person name="Haon M."/>
            <person name="Grisel S."/>
            <person name="Petersen M."/>
            <person name="Berrin J.G."/>
            <person name="Delaux P.M."/>
            <person name="Dal Grande F."/>
            <person name="Keller J."/>
        </authorList>
    </citation>
    <scope>NUCLEOTIDE SEQUENCE [LARGE SCALE GENOMIC DNA]</scope>
    <source>
        <strain evidence="2 3">SAG 2036</strain>
    </source>
</reference>
<sequence length="233" mass="24846">MEAAFLRSLHDTRILQAQVLEALPQADLADQMASEKLDTDRLAQSISSIKEALQTGRDTFTRLSNLWQEDCSTSAALPLFKPDAGALGSVRAGELEPGMAAMLQHVQASYANLQRHASDLQSCLEVLEAAGHAKDFKAASAQGLYAAVNAQAESGRLLITRVQALCTRARELRPFSDMSSTPSLAPFASASASISISPAKSPGSPSPGAVYAGWPETPSPWKAVRRTPLSERK</sequence>
<proteinExistence type="predicted"/>
<dbReference type="EMBL" id="JALJOQ010000151">
    <property type="protein sequence ID" value="KAK9793437.1"/>
    <property type="molecule type" value="Genomic_DNA"/>
</dbReference>
<keyword evidence="3" id="KW-1185">Reference proteome</keyword>
<dbReference type="Proteomes" id="UP001465755">
    <property type="component" value="Unassembled WGS sequence"/>
</dbReference>
<gene>
    <name evidence="2" type="ORF">WJX73_001506</name>
</gene>
<name>A0AAW1NUU0_9CHLO</name>
<evidence type="ECO:0000313" key="3">
    <source>
        <dbReference type="Proteomes" id="UP001465755"/>
    </source>
</evidence>
<protein>
    <submittedName>
        <fullName evidence="2">Uncharacterized protein</fullName>
    </submittedName>
</protein>
<evidence type="ECO:0000313" key="2">
    <source>
        <dbReference type="EMBL" id="KAK9793437.1"/>
    </source>
</evidence>
<feature type="region of interest" description="Disordered" evidence="1">
    <location>
        <begin position="195"/>
        <end position="233"/>
    </location>
</feature>
<feature type="compositionally biased region" description="Low complexity" evidence="1">
    <location>
        <begin position="195"/>
        <end position="209"/>
    </location>
</feature>
<organism evidence="2 3">
    <name type="scientific">Symbiochloris irregularis</name>
    <dbReference type="NCBI Taxonomy" id="706552"/>
    <lineage>
        <taxon>Eukaryota</taxon>
        <taxon>Viridiplantae</taxon>
        <taxon>Chlorophyta</taxon>
        <taxon>core chlorophytes</taxon>
        <taxon>Trebouxiophyceae</taxon>
        <taxon>Trebouxiales</taxon>
        <taxon>Trebouxiaceae</taxon>
        <taxon>Symbiochloris</taxon>
    </lineage>
</organism>
<feature type="non-terminal residue" evidence="2">
    <location>
        <position position="233"/>
    </location>
</feature>
<evidence type="ECO:0000256" key="1">
    <source>
        <dbReference type="SAM" id="MobiDB-lite"/>
    </source>
</evidence>
<dbReference type="AlphaFoldDB" id="A0AAW1NUU0"/>